<dbReference type="PANTHER" id="PTHR43722:SF1">
    <property type="entry name" value="PROLINE IMINOPEPTIDASE"/>
    <property type="match status" value="1"/>
</dbReference>
<evidence type="ECO:0000256" key="6">
    <source>
        <dbReference type="ARBA" id="ARBA00022670"/>
    </source>
</evidence>
<dbReference type="PRINTS" id="PR00111">
    <property type="entry name" value="ABHYDROLASE"/>
</dbReference>
<organism evidence="12 13">
    <name type="scientific">Malacoplasma iowae DK-CPA</name>
    <dbReference type="NCBI Taxonomy" id="1394179"/>
    <lineage>
        <taxon>Bacteria</taxon>
        <taxon>Bacillati</taxon>
        <taxon>Mycoplasmatota</taxon>
        <taxon>Mycoplasmoidales</taxon>
        <taxon>Mycoplasmoidaceae</taxon>
        <taxon>Malacoplasma</taxon>
    </lineage>
</organism>
<evidence type="ECO:0000313" key="12">
    <source>
        <dbReference type="EMBL" id="KFB07988.1"/>
    </source>
</evidence>
<dbReference type="InterPro" id="IPR000073">
    <property type="entry name" value="AB_hydrolase_1"/>
</dbReference>
<keyword evidence="4 8" id="KW-0031">Aminopeptidase</keyword>
<sequence>MNYMIEDFYLKVDDIHHIYCWTAGNKNGIPVLYVHGGPGGNTSKDSLKYFDLNKFYVILFDQRGCGKSHPRFCIENNTTNDLVLDIEMLRKHLNIDKWIIFGGSWGSTLSLVYAINYPETVKGLILRGVFLGEKNDWNWLLDSGASYYYPEYYKKFISFNNLFNSNNTISNYYKLLTSDEFESIKYFAARSWAQWEAIMLNLKHSFKEIDNMSDEECYQIALMECHYAINNSFLNWNDFIINNVYKIKDIKTFIVHGRYDLICRPSEAYKLFYCMNNASIKFTCAGHSGFEYETKKELTNALNWFVNNSDNNL</sequence>
<name>A0A084U4V2_MALIO</name>
<dbReference type="NCBIfam" id="TIGR01249">
    <property type="entry name" value="pro_imino_pep_1"/>
    <property type="match status" value="1"/>
</dbReference>
<proteinExistence type="inferred from homology"/>
<dbReference type="Pfam" id="PF00561">
    <property type="entry name" value="Abhydrolase_1"/>
    <property type="match status" value="1"/>
</dbReference>
<reference evidence="12 13" key="1">
    <citation type="journal article" date="2014" name="PLoS ONE">
        <title>Reduction of Hydrogen Peroxide Accumulation and Toxicity by a Catalase from Mycoplasma iowae.</title>
        <authorList>
            <person name="Pritchard R.E."/>
            <person name="Prassinos A.J."/>
            <person name="Osborne J.D."/>
            <person name="Raviv Z."/>
            <person name="Balish M.F."/>
        </authorList>
    </citation>
    <scope>NUCLEOTIDE SEQUENCE [LARGE SCALE GENOMIC DNA]</scope>
    <source>
        <strain evidence="12 13">DK-CPA</strain>
    </source>
</reference>
<dbReference type="GO" id="GO:0005737">
    <property type="term" value="C:cytoplasm"/>
    <property type="evidence" value="ECO:0007669"/>
    <property type="project" value="UniProtKB-SubCell"/>
</dbReference>
<evidence type="ECO:0000256" key="2">
    <source>
        <dbReference type="ARBA" id="ARBA00004496"/>
    </source>
</evidence>
<gene>
    <name evidence="12" type="ORF">P271_854</name>
</gene>
<dbReference type="GO" id="GO:0006508">
    <property type="term" value="P:proteolysis"/>
    <property type="evidence" value="ECO:0007669"/>
    <property type="project" value="UniProtKB-KW"/>
</dbReference>
<evidence type="ECO:0000256" key="10">
    <source>
        <dbReference type="RuleBase" id="RU003421"/>
    </source>
</evidence>
<evidence type="ECO:0000256" key="8">
    <source>
        <dbReference type="PIRNR" id="PIRNR006431"/>
    </source>
</evidence>
<keyword evidence="13" id="KW-1185">Reference proteome</keyword>
<dbReference type="InterPro" id="IPR005944">
    <property type="entry name" value="Pro_iminopeptidase"/>
</dbReference>
<dbReference type="EC" id="3.4.11.5" evidence="8 10"/>
<feature type="active site" description="Nucleophile" evidence="9">
    <location>
        <position position="104"/>
    </location>
</feature>
<dbReference type="PRINTS" id="PR00793">
    <property type="entry name" value="PROAMNOPTASE"/>
</dbReference>
<keyword evidence="5 8" id="KW-0963">Cytoplasm</keyword>
<evidence type="ECO:0000313" key="13">
    <source>
        <dbReference type="Proteomes" id="UP000028523"/>
    </source>
</evidence>
<dbReference type="SUPFAM" id="SSF53474">
    <property type="entry name" value="alpha/beta-Hydrolases"/>
    <property type="match status" value="1"/>
</dbReference>
<feature type="domain" description="AB hydrolase-1" evidence="11">
    <location>
        <begin position="30"/>
        <end position="293"/>
    </location>
</feature>
<dbReference type="InterPro" id="IPR029058">
    <property type="entry name" value="AB_hydrolase_fold"/>
</dbReference>
<keyword evidence="6 8" id="KW-0645">Protease</keyword>
<dbReference type="Proteomes" id="UP000028523">
    <property type="component" value="Unassembled WGS sequence"/>
</dbReference>
<comment type="catalytic activity">
    <reaction evidence="1 8 10">
        <text>Release of N-terminal proline from a peptide.</text>
        <dbReference type="EC" id="3.4.11.5"/>
    </reaction>
</comment>
<evidence type="ECO:0000256" key="4">
    <source>
        <dbReference type="ARBA" id="ARBA00022438"/>
    </source>
</evidence>
<protein>
    <recommendedName>
        <fullName evidence="8 10">Proline iminopeptidase</fullName>
        <shortName evidence="8">PIP</shortName>
        <ecNumber evidence="8 10">3.4.11.5</ecNumber>
    </recommendedName>
    <alternativeName>
        <fullName evidence="8">Prolyl aminopeptidase</fullName>
    </alternativeName>
</protein>
<evidence type="ECO:0000256" key="9">
    <source>
        <dbReference type="PIRSR" id="PIRSR006431-1"/>
    </source>
</evidence>
<feature type="active site" description="Proton donor" evidence="9">
    <location>
        <position position="287"/>
    </location>
</feature>
<dbReference type="Gene3D" id="3.40.50.1820">
    <property type="entry name" value="alpha/beta hydrolase"/>
    <property type="match status" value="1"/>
</dbReference>
<comment type="subcellular location">
    <subcellularLocation>
        <location evidence="2 8">Cytoplasm</location>
    </subcellularLocation>
</comment>
<comment type="similarity">
    <text evidence="3 8 10">Belongs to the peptidase S33 family.</text>
</comment>
<evidence type="ECO:0000259" key="11">
    <source>
        <dbReference type="Pfam" id="PF00561"/>
    </source>
</evidence>
<evidence type="ECO:0000256" key="7">
    <source>
        <dbReference type="ARBA" id="ARBA00022801"/>
    </source>
</evidence>
<dbReference type="RefSeq" id="WP_036451229.1">
    <property type="nucleotide sequence ID" value="NZ_AWQU01000031.1"/>
</dbReference>
<evidence type="ECO:0000256" key="3">
    <source>
        <dbReference type="ARBA" id="ARBA00010088"/>
    </source>
</evidence>
<keyword evidence="7 8" id="KW-0378">Hydrolase</keyword>
<comment type="caution">
    <text evidence="12">The sequence shown here is derived from an EMBL/GenBank/DDBJ whole genome shotgun (WGS) entry which is preliminary data.</text>
</comment>
<dbReference type="PANTHER" id="PTHR43722">
    <property type="entry name" value="PROLINE IMINOPEPTIDASE"/>
    <property type="match status" value="1"/>
</dbReference>
<feature type="active site" evidence="9">
    <location>
        <position position="260"/>
    </location>
</feature>
<dbReference type="EMBL" id="AWQU01000031">
    <property type="protein sequence ID" value="KFB07988.1"/>
    <property type="molecule type" value="Genomic_DNA"/>
</dbReference>
<dbReference type="AlphaFoldDB" id="A0A084U4V2"/>
<accession>A0A084U4V2</accession>
<dbReference type="PIRSF" id="PIRSF006431">
    <property type="entry name" value="Pept_S33"/>
    <property type="match status" value="1"/>
</dbReference>
<evidence type="ECO:0000256" key="1">
    <source>
        <dbReference type="ARBA" id="ARBA00001585"/>
    </source>
</evidence>
<dbReference type="GO" id="GO:0004177">
    <property type="term" value="F:aminopeptidase activity"/>
    <property type="evidence" value="ECO:0007669"/>
    <property type="project" value="UniProtKB-UniRule"/>
</dbReference>
<evidence type="ECO:0000256" key="5">
    <source>
        <dbReference type="ARBA" id="ARBA00022490"/>
    </source>
</evidence>
<dbReference type="InterPro" id="IPR002410">
    <property type="entry name" value="Peptidase_S33"/>
</dbReference>